<gene>
    <name evidence="1" type="ORF">X975_10237</name>
</gene>
<proteinExistence type="predicted"/>
<name>A0A087SWI6_STEMI</name>
<dbReference type="Proteomes" id="UP000054359">
    <property type="component" value="Unassembled WGS sequence"/>
</dbReference>
<dbReference type="AlphaFoldDB" id="A0A087SWI6"/>
<keyword evidence="2" id="KW-1185">Reference proteome</keyword>
<dbReference type="OrthoDB" id="6435398at2759"/>
<evidence type="ECO:0000313" key="1">
    <source>
        <dbReference type="EMBL" id="KFM57225.1"/>
    </source>
</evidence>
<organism evidence="1 2">
    <name type="scientific">Stegodyphus mimosarum</name>
    <name type="common">African social velvet spider</name>
    <dbReference type="NCBI Taxonomy" id="407821"/>
    <lineage>
        <taxon>Eukaryota</taxon>
        <taxon>Metazoa</taxon>
        <taxon>Ecdysozoa</taxon>
        <taxon>Arthropoda</taxon>
        <taxon>Chelicerata</taxon>
        <taxon>Arachnida</taxon>
        <taxon>Araneae</taxon>
        <taxon>Araneomorphae</taxon>
        <taxon>Entelegynae</taxon>
        <taxon>Eresoidea</taxon>
        <taxon>Eresidae</taxon>
        <taxon>Stegodyphus</taxon>
    </lineage>
</organism>
<sequence length="235" mass="27483">MENNFEQWLTAICFEHACKHEMSTTIKHILDDEDISSKILLCCSKTKIENSEVPAIKPVFLLIYFLRKLLQSLDSFAKETKCCNILWNPKAVTLTIQLLESIYMKNNFISLKKYFTLISELKLLDLLNLIQENADSSHIIQKLNKHFPRWNANYKSVIEKDYSIENPKILAKVEESHTQCRRLVLKLAVDQMYRRNYMLEEYSNDVEKLISESKLYITDVITSLEKHAGSSVVER</sequence>
<evidence type="ECO:0000313" key="2">
    <source>
        <dbReference type="Proteomes" id="UP000054359"/>
    </source>
</evidence>
<feature type="non-terminal residue" evidence="1">
    <location>
        <position position="235"/>
    </location>
</feature>
<dbReference type="OMA" id="HEMSTTI"/>
<dbReference type="EMBL" id="KK112268">
    <property type="protein sequence ID" value="KFM57225.1"/>
    <property type="molecule type" value="Genomic_DNA"/>
</dbReference>
<protein>
    <submittedName>
        <fullName evidence="1">Uncharacterized protein</fullName>
    </submittedName>
</protein>
<accession>A0A087SWI6</accession>
<reference evidence="1 2" key="1">
    <citation type="submission" date="2013-11" db="EMBL/GenBank/DDBJ databases">
        <title>Genome sequencing of Stegodyphus mimosarum.</title>
        <authorList>
            <person name="Bechsgaard J."/>
        </authorList>
    </citation>
    <scope>NUCLEOTIDE SEQUENCE [LARGE SCALE GENOMIC DNA]</scope>
</reference>